<dbReference type="InterPro" id="IPR024726">
    <property type="entry name" value="FhuF_C"/>
</dbReference>
<dbReference type="Proteomes" id="UP000198983">
    <property type="component" value="Chromosome I"/>
</dbReference>
<gene>
    <name evidence="2" type="ORF">SAMN04489717_4656</name>
</gene>
<evidence type="ECO:0000259" key="1">
    <source>
        <dbReference type="Pfam" id="PF11575"/>
    </source>
</evidence>
<dbReference type="GO" id="GO:0051537">
    <property type="term" value="F:2 iron, 2 sulfur cluster binding"/>
    <property type="evidence" value="ECO:0007669"/>
    <property type="project" value="InterPro"/>
</dbReference>
<proteinExistence type="predicted"/>
<accession>A0A1H1WU27</accession>
<protein>
    <submittedName>
        <fullName evidence="2">FhuF 2Fe-2S C-terminal domain-containing protein</fullName>
    </submittedName>
</protein>
<feature type="domain" description="Ferric siderophore reductase C-terminal" evidence="1">
    <location>
        <begin position="238"/>
        <end position="258"/>
    </location>
</feature>
<name>A0A1H1WU27_9ACTN</name>
<evidence type="ECO:0000313" key="2">
    <source>
        <dbReference type="EMBL" id="SDT00171.1"/>
    </source>
</evidence>
<dbReference type="Pfam" id="PF11575">
    <property type="entry name" value="FhuF_C"/>
    <property type="match status" value="1"/>
</dbReference>
<dbReference type="EMBL" id="LT629732">
    <property type="protein sequence ID" value="SDT00171.1"/>
    <property type="molecule type" value="Genomic_DNA"/>
</dbReference>
<keyword evidence="3" id="KW-1185">Reference proteome</keyword>
<dbReference type="STRING" id="117157.SAMN04489717_4656"/>
<reference evidence="2 3" key="1">
    <citation type="submission" date="2016-10" db="EMBL/GenBank/DDBJ databases">
        <authorList>
            <person name="de Groot N.N."/>
        </authorList>
    </citation>
    <scope>NUCLEOTIDE SEQUENCE [LARGE SCALE GENOMIC DNA]</scope>
    <source>
        <strain evidence="2 3">DSM 22024</strain>
    </source>
</reference>
<evidence type="ECO:0000313" key="3">
    <source>
        <dbReference type="Proteomes" id="UP000198983"/>
    </source>
</evidence>
<organism evidence="2 3">
    <name type="scientific">Actinopolymorpha singaporensis</name>
    <dbReference type="NCBI Taxonomy" id="117157"/>
    <lineage>
        <taxon>Bacteria</taxon>
        <taxon>Bacillati</taxon>
        <taxon>Actinomycetota</taxon>
        <taxon>Actinomycetes</taxon>
        <taxon>Propionibacteriales</taxon>
        <taxon>Actinopolymorphaceae</taxon>
        <taxon>Actinopolymorpha</taxon>
    </lineage>
</organism>
<dbReference type="AlphaFoldDB" id="A0A1H1WU27"/>
<sequence length="260" mass="26994">MVSGAGAGELLAEAGTVGAYFAVSTEVPRELPGDRELVSLAQLYAGHAALGQAITHTTDRLGTTEPRVGASILFQGMAARLWSPVVAVALLRRRVPVLAPGTTWPDLGASGRPWRTDPARVVLLAPDGQRDVDASGHLHNDLVHLARLAVRTVVKTHLTPLKDAVRAEASLPDALLWGNAASALVGTLGVLAGARPELTREVAAFTETALRQPPLADAGIVDPPTPSAGGVSTSAFVRRSCCLYYRVPGGGLCGDCPLAR</sequence>